<dbReference type="AlphaFoldDB" id="A0A2C6LH79"/>
<reference evidence="2 3" key="1">
    <citation type="journal article" date="2017" name="Int. J. Parasitol.">
        <title>The genome of the protozoan parasite Cystoisospora suis and a reverse vaccinology approach to identify vaccine candidates.</title>
        <authorList>
            <person name="Palmieri N."/>
            <person name="Shrestha A."/>
            <person name="Ruttkowski B."/>
            <person name="Beck T."/>
            <person name="Vogl C."/>
            <person name="Tomley F."/>
            <person name="Blake D.P."/>
            <person name="Joachim A."/>
        </authorList>
    </citation>
    <scope>NUCLEOTIDE SEQUENCE [LARGE SCALE GENOMIC DNA]</scope>
    <source>
        <strain evidence="2 3">Wien I</strain>
    </source>
</reference>
<organism evidence="2 3">
    <name type="scientific">Cystoisospora suis</name>
    <dbReference type="NCBI Taxonomy" id="483139"/>
    <lineage>
        <taxon>Eukaryota</taxon>
        <taxon>Sar</taxon>
        <taxon>Alveolata</taxon>
        <taxon>Apicomplexa</taxon>
        <taxon>Conoidasida</taxon>
        <taxon>Coccidia</taxon>
        <taxon>Eucoccidiorida</taxon>
        <taxon>Eimeriorina</taxon>
        <taxon>Sarcocystidae</taxon>
        <taxon>Cystoisospora</taxon>
    </lineage>
</organism>
<dbReference type="RefSeq" id="XP_067927429.1">
    <property type="nucleotide sequence ID" value="XM_068060598.1"/>
</dbReference>
<name>A0A2C6LH79_9APIC</name>
<sequence>MFSRAALGLTAAVACATVLFSRYTLFVPVTAMVIGIDEAVESMKVLRNYLASVNNGSLARLPRKTVEQAEIHHSPRGRRASSRRSRPDDPGSTSDEEFGVSDFGRRQQAGFHGEELPTNDSFDDFYGRGYTRTTTTWQGERYDNSYTRTTTTWQGERYVNSYTRTTTTWQGERYDNNYTGTTTTWYGERYDNNYTGTTTTWYGERYDSSYTNASTPAPSDSLTSRRGSLYSWLFSSHQRLVNEGR</sequence>
<dbReference type="Proteomes" id="UP000221165">
    <property type="component" value="Unassembled WGS sequence"/>
</dbReference>
<dbReference type="GeneID" id="94423809"/>
<keyword evidence="3" id="KW-1185">Reference proteome</keyword>
<gene>
    <name evidence="2" type="ORF">CSUI_000364</name>
</gene>
<dbReference type="VEuPathDB" id="ToxoDB:CSUI_000364"/>
<protein>
    <submittedName>
        <fullName evidence="2">Uncharacterized protein</fullName>
    </submittedName>
</protein>
<evidence type="ECO:0000256" key="1">
    <source>
        <dbReference type="SAM" id="MobiDB-lite"/>
    </source>
</evidence>
<evidence type="ECO:0000313" key="3">
    <source>
        <dbReference type="Proteomes" id="UP000221165"/>
    </source>
</evidence>
<accession>A0A2C6LH79</accession>
<proteinExistence type="predicted"/>
<evidence type="ECO:0000313" key="2">
    <source>
        <dbReference type="EMBL" id="PHJ25783.1"/>
    </source>
</evidence>
<feature type="region of interest" description="Disordered" evidence="1">
    <location>
        <begin position="64"/>
        <end position="102"/>
    </location>
</feature>
<feature type="compositionally biased region" description="Basic residues" evidence="1">
    <location>
        <begin position="74"/>
        <end position="84"/>
    </location>
</feature>
<dbReference type="EMBL" id="MIGC01000157">
    <property type="protein sequence ID" value="PHJ25783.1"/>
    <property type="molecule type" value="Genomic_DNA"/>
</dbReference>
<dbReference type="PROSITE" id="PS51257">
    <property type="entry name" value="PROKAR_LIPOPROTEIN"/>
    <property type="match status" value="1"/>
</dbReference>
<comment type="caution">
    <text evidence="2">The sequence shown here is derived from an EMBL/GenBank/DDBJ whole genome shotgun (WGS) entry which is preliminary data.</text>
</comment>
<feature type="compositionally biased region" description="Basic and acidic residues" evidence="1">
    <location>
        <begin position="64"/>
        <end position="73"/>
    </location>
</feature>